<gene>
    <name evidence="4" type="ORF">Ciccas_000901</name>
</gene>
<dbReference type="GO" id="GO:0005634">
    <property type="term" value="C:nucleus"/>
    <property type="evidence" value="ECO:0007669"/>
    <property type="project" value="UniProtKB-SubCell"/>
</dbReference>
<keyword evidence="5" id="KW-1185">Reference proteome</keyword>
<evidence type="ECO:0000256" key="3">
    <source>
        <dbReference type="ARBA" id="ARBA00023242"/>
    </source>
</evidence>
<evidence type="ECO:0000313" key="4">
    <source>
        <dbReference type="EMBL" id="KAL3320420.1"/>
    </source>
</evidence>
<dbReference type="PANTHER" id="PTHR13471">
    <property type="entry name" value="TETRATRICOPEPTIDE-LIKE HELICAL"/>
    <property type="match status" value="1"/>
</dbReference>
<comment type="similarity">
    <text evidence="2">Belongs to the NRDE2 family.</text>
</comment>
<sequence length="619" mass="70842">MEYAVELQARGFVMSGVQSQFTGENIEKEWSNMIFTFPQDVSIWRSYIGYVKSCATHLGFKRINSAYQRALSTLNGIITGRMLSHKPKPSTFLDAIDFFFEYCFWLREVGYREKALAYLVALVEFNCFIPDRVIQQSISFRSSVSSGHTAKFNFELIWESFTEFWYSESPKIGQPCAEGWSDFYSPVNESRESVSAPVVADETILNTAKYLQLLQFEKEPLNEWKKSLMELVVTGDAVEDCLMHMDFDVADSALDGLGPSRTRGLAWSALENSREEIGLFSATFLGLNTAQLEDEERAVGMEEIRTVLIEIALMDPKHGNYRTAAAKRIILLFLAFLGLIDSRVCQQFRLPVDLEMMHDLTEVQSIEDQQFLEPDVNFVYDRSAQSTINFQMARLKRKMITNTLTSCKKLFADDSTWQNCLKELQMKLLRHRLKSALVNQKISAKNAFSVYRLVGKETLATDPDNLQLWLHYAETLISVSSAEVFQKEAKSIFEKAGKLFPLSLQESHLPIEQDESWWRDNFTPRLALLRLKFTWVSRTEDLKKVLTILSRSLGKSNQNGFLNRLVALAVTPFVETNCGFSAKWLTTCASTLAFLHFMYQLCVHDEKVITNSGDFQKLN</sequence>
<dbReference type="EMBL" id="JBJKFK010000053">
    <property type="protein sequence ID" value="KAL3320420.1"/>
    <property type="molecule type" value="Genomic_DNA"/>
</dbReference>
<organism evidence="4 5">
    <name type="scientific">Cichlidogyrus casuarinus</name>
    <dbReference type="NCBI Taxonomy" id="1844966"/>
    <lineage>
        <taxon>Eukaryota</taxon>
        <taxon>Metazoa</taxon>
        <taxon>Spiralia</taxon>
        <taxon>Lophotrochozoa</taxon>
        <taxon>Platyhelminthes</taxon>
        <taxon>Monogenea</taxon>
        <taxon>Monopisthocotylea</taxon>
        <taxon>Dactylogyridea</taxon>
        <taxon>Ancyrocephalidae</taxon>
        <taxon>Cichlidogyrus</taxon>
    </lineage>
</organism>
<name>A0ABD2QLV5_9PLAT</name>
<dbReference type="Pfam" id="PF08424">
    <property type="entry name" value="NRDE-2"/>
    <property type="match status" value="1"/>
</dbReference>
<protein>
    <submittedName>
        <fullName evidence="4">Uncharacterized protein</fullName>
    </submittedName>
</protein>
<keyword evidence="3" id="KW-0539">Nucleus</keyword>
<evidence type="ECO:0000256" key="1">
    <source>
        <dbReference type="ARBA" id="ARBA00004123"/>
    </source>
</evidence>
<evidence type="ECO:0000256" key="2">
    <source>
        <dbReference type="ARBA" id="ARBA00009265"/>
    </source>
</evidence>
<dbReference type="Proteomes" id="UP001626550">
    <property type="component" value="Unassembled WGS sequence"/>
</dbReference>
<evidence type="ECO:0000313" key="5">
    <source>
        <dbReference type="Proteomes" id="UP001626550"/>
    </source>
</evidence>
<comment type="caution">
    <text evidence="4">The sequence shown here is derived from an EMBL/GenBank/DDBJ whole genome shotgun (WGS) entry which is preliminary data.</text>
</comment>
<reference evidence="4 5" key="1">
    <citation type="submission" date="2024-11" db="EMBL/GenBank/DDBJ databases">
        <title>Adaptive evolution of stress response genes in parasites aligns with host niche diversity.</title>
        <authorList>
            <person name="Hahn C."/>
            <person name="Resl P."/>
        </authorList>
    </citation>
    <scope>NUCLEOTIDE SEQUENCE [LARGE SCALE GENOMIC DNA]</scope>
    <source>
        <strain evidence="4">EGGRZ-B1_66</strain>
        <tissue evidence="4">Body</tissue>
    </source>
</reference>
<dbReference type="InterPro" id="IPR013633">
    <property type="entry name" value="NRDE-2"/>
</dbReference>
<proteinExistence type="inferred from homology"/>
<accession>A0ABD2QLV5</accession>
<dbReference type="AlphaFoldDB" id="A0ABD2QLV5"/>
<dbReference type="PANTHER" id="PTHR13471:SF0">
    <property type="entry name" value="NUCLEAR EXOSOME REGULATOR NRDE2"/>
    <property type="match status" value="1"/>
</dbReference>
<comment type="subcellular location">
    <subcellularLocation>
        <location evidence="1">Nucleus</location>
    </subcellularLocation>
</comment>